<evidence type="ECO:0000313" key="1">
    <source>
        <dbReference type="EMBL" id="MEB4591468.1"/>
    </source>
</evidence>
<dbReference type="PANTHER" id="PTHR21192:SF2">
    <property type="entry name" value="NADH DEHYDROGENASE [UBIQUINONE] 1 ALPHA SUBCOMPLEX ASSEMBLY FACTOR 3"/>
    <property type="match status" value="1"/>
</dbReference>
<keyword evidence="2" id="KW-1185">Reference proteome</keyword>
<evidence type="ECO:0000313" key="2">
    <source>
        <dbReference type="Proteomes" id="UP001308005"/>
    </source>
</evidence>
<dbReference type="CDD" id="cd05560">
    <property type="entry name" value="Xcc1710_like"/>
    <property type="match status" value="1"/>
</dbReference>
<dbReference type="Pfam" id="PF04430">
    <property type="entry name" value="DUF498"/>
    <property type="match status" value="1"/>
</dbReference>
<dbReference type="SUPFAM" id="SSF64076">
    <property type="entry name" value="MTH938-like"/>
    <property type="match status" value="1"/>
</dbReference>
<dbReference type="RefSeq" id="WP_324695087.1">
    <property type="nucleotide sequence ID" value="NZ_JAYMYJ010000105.1"/>
</dbReference>
<organism evidence="1 2">
    <name type="scientific">Candidatus Thiothrix phosphatis</name>
    <dbReference type="NCBI Taxonomy" id="3112415"/>
    <lineage>
        <taxon>Bacteria</taxon>
        <taxon>Pseudomonadati</taxon>
        <taxon>Pseudomonadota</taxon>
        <taxon>Gammaproteobacteria</taxon>
        <taxon>Thiotrichales</taxon>
        <taxon>Thiotrichaceae</taxon>
        <taxon>Thiothrix</taxon>
    </lineage>
</organism>
<proteinExistence type="predicted"/>
<sequence>MKFSEDIGNALYRITGYGEGWVKVNQEMLQHSFLLGPQTLHRDWEPKSLQELEPRHLDPLFELGAEVIIIGSDPAQNMPSPAVWRALVQNGVGFEIMGNDAACRTYNILLSETRRVAAAFLLR</sequence>
<dbReference type="EMBL" id="JAYMYJ010000105">
    <property type="protein sequence ID" value="MEB4591468.1"/>
    <property type="molecule type" value="Genomic_DNA"/>
</dbReference>
<dbReference type="Proteomes" id="UP001308005">
    <property type="component" value="Unassembled WGS sequence"/>
</dbReference>
<protein>
    <submittedName>
        <fullName evidence="1">Mth938-like domain-containing protein</fullName>
    </submittedName>
</protein>
<dbReference type="InterPro" id="IPR036748">
    <property type="entry name" value="MTH938-like_sf"/>
</dbReference>
<comment type="caution">
    <text evidence="1">The sequence shown here is derived from an EMBL/GenBank/DDBJ whole genome shotgun (WGS) entry which is preliminary data.</text>
</comment>
<dbReference type="PANTHER" id="PTHR21192">
    <property type="entry name" value="NUCLEAR PROTEIN E3-3"/>
    <property type="match status" value="1"/>
</dbReference>
<accession>A0ABU6CZJ1</accession>
<dbReference type="InterPro" id="IPR007523">
    <property type="entry name" value="NDUFAF3/AAMDC"/>
</dbReference>
<reference evidence="2" key="1">
    <citation type="submission" date="2023-07" db="EMBL/GenBank/DDBJ databases">
        <title>The carbon used by Thiothrix.</title>
        <authorList>
            <person name="Chen L."/>
        </authorList>
    </citation>
    <scope>NUCLEOTIDE SEQUENCE [LARGE SCALE GENOMIC DNA]</scope>
</reference>
<name>A0ABU6CZJ1_9GAMM</name>
<gene>
    <name evidence="1" type="ORF">VSS37_10795</name>
</gene>
<dbReference type="Gene3D" id="3.40.1230.10">
    <property type="entry name" value="MTH938-like"/>
    <property type="match status" value="1"/>
</dbReference>